<dbReference type="Proteomes" id="UP000323317">
    <property type="component" value="Unassembled WGS sequence"/>
</dbReference>
<gene>
    <name evidence="1" type="ORF">FZC79_22260</name>
</gene>
<dbReference type="EMBL" id="VTEH01000030">
    <property type="protein sequence ID" value="TYR72603.1"/>
    <property type="molecule type" value="Genomic_DNA"/>
</dbReference>
<comment type="caution">
    <text evidence="1">The sequence shown here is derived from an EMBL/GenBank/DDBJ whole genome shotgun (WGS) entry which is preliminary data.</text>
</comment>
<name>A0A5D4K966_9BACI</name>
<dbReference type="RefSeq" id="WP_187442929.1">
    <property type="nucleotide sequence ID" value="NZ_VTEH01000030.1"/>
</dbReference>
<reference evidence="1 2" key="1">
    <citation type="submission" date="2019-08" db="EMBL/GenBank/DDBJ databases">
        <title>Bacillus genomes from the desert of Cuatro Cienegas, Coahuila.</title>
        <authorList>
            <person name="Olmedo-Alvarez G."/>
        </authorList>
    </citation>
    <scope>NUCLEOTIDE SEQUENCE [LARGE SCALE GENOMIC DNA]</scope>
    <source>
        <strain evidence="1 2">CH40_1T</strain>
    </source>
</reference>
<evidence type="ECO:0000313" key="2">
    <source>
        <dbReference type="Proteomes" id="UP000323317"/>
    </source>
</evidence>
<organism evidence="1 2">
    <name type="scientific">Rossellomorea vietnamensis</name>
    <dbReference type="NCBI Taxonomy" id="218284"/>
    <lineage>
        <taxon>Bacteria</taxon>
        <taxon>Bacillati</taxon>
        <taxon>Bacillota</taxon>
        <taxon>Bacilli</taxon>
        <taxon>Bacillales</taxon>
        <taxon>Bacillaceae</taxon>
        <taxon>Rossellomorea</taxon>
    </lineage>
</organism>
<accession>A0A5D4K966</accession>
<sequence length="72" mass="8400">MPAKLSKEIIERLGESYNITSLQVIYTDVNGQYEIVLDDMKSMSFNTLRKNTSKMERIGEEEKEIIRKLNES</sequence>
<protein>
    <submittedName>
        <fullName evidence="1">Uncharacterized protein</fullName>
    </submittedName>
</protein>
<proteinExistence type="predicted"/>
<dbReference type="AlphaFoldDB" id="A0A5D4K966"/>
<evidence type="ECO:0000313" key="1">
    <source>
        <dbReference type="EMBL" id="TYR72603.1"/>
    </source>
</evidence>